<proteinExistence type="predicted"/>
<dbReference type="Proteomes" id="UP000613011">
    <property type="component" value="Unassembled WGS sequence"/>
</dbReference>
<keyword evidence="3" id="KW-1185">Reference proteome</keyword>
<accession>A0A937D5D5</accession>
<name>A0A937D5D5_9BURK</name>
<dbReference type="RefSeq" id="WP_201682803.1">
    <property type="nucleotide sequence ID" value="NZ_JAEQNA010000001.1"/>
</dbReference>
<reference evidence="2" key="1">
    <citation type="submission" date="2021-01" db="EMBL/GenBank/DDBJ databases">
        <title>Ramlibacter sp. strain AW1 16S ribosomal RNA gene Genome sequencing and assembly.</title>
        <authorList>
            <person name="Kang M."/>
        </authorList>
    </citation>
    <scope>NUCLEOTIDE SEQUENCE</scope>
    <source>
        <strain evidence="2">AW1</strain>
    </source>
</reference>
<feature type="region of interest" description="Disordered" evidence="1">
    <location>
        <begin position="219"/>
        <end position="254"/>
    </location>
</feature>
<dbReference type="EMBL" id="JAEQNA010000001">
    <property type="protein sequence ID" value="MBL0419798.1"/>
    <property type="molecule type" value="Genomic_DNA"/>
</dbReference>
<sequence>MYPLSAPTPAADGLRRRREVLLGIRARLEEEYGVGGIDPVLAQAKRQLAEPVRGLLQVTHTGSTDALDLTRTMKIVEATAKLLRTRYVESLSLARQTRPAAIPVQEVGRYAYSLTNHRMDQALEGGRFPGSVQRENGELRELLPSVRAAVHEASRESIRRAPVVEGCIDDRDLVAAVDGALQRVIGALVSQPHRQPAHSPSGSTITSTAAEGPAALLSQGARPTRAQAGDGKREHKHVASGAEERSGTSFDVSFQKTETNSDVLLLSR</sequence>
<organism evidence="2 3">
    <name type="scientific">Ramlibacter aurantiacus</name>
    <dbReference type="NCBI Taxonomy" id="2801330"/>
    <lineage>
        <taxon>Bacteria</taxon>
        <taxon>Pseudomonadati</taxon>
        <taxon>Pseudomonadota</taxon>
        <taxon>Betaproteobacteria</taxon>
        <taxon>Burkholderiales</taxon>
        <taxon>Comamonadaceae</taxon>
        <taxon>Ramlibacter</taxon>
    </lineage>
</organism>
<comment type="caution">
    <text evidence="2">The sequence shown here is derived from an EMBL/GenBank/DDBJ whole genome shotgun (WGS) entry which is preliminary data.</text>
</comment>
<evidence type="ECO:0000313" key="3">
    <source>
        <dbReference type="Proteomes" id="UP000613011"/>
    </source>
</evidence>
<evidence type="ECO:0000256" key="1">
    <source>
        <dbReference type="SAM" id="MobiDB-lite"/>
    </source>
</evidence>
<evidence type="ECO:0000313" key="2">
    <source>
        <dbReference type="EMBL" id="MBL0419798.1"/>
    </source>
</evidence>
<dbReference type="AlphaFoldDB" id="A0A937D5D5"/>
<gene>
    <name evidence="2" type="ORF">JI739_05495</name>
</gene>
<protein>
    <submittedName>
        <fullName evidence="2">Uncharacterized protein</fullName>
    </submittedName>
</protein>